<dbReference type="EMBL" id="BPLR01008461">
    <property type="protein sequence ID" value="GIY24891.1"/>
    <property type="molecule type" value="Genomic_DNA"/>
</dbReference>
<gene>
    <name evidence="1" type="ORF">CEXT_378231</name>
</gene>
<dbReference type="AlphaFoldDB" id="A0AAV4RVQ2"/>
<sequence>MNSFYESFTELLESSTELVSIQTSEYTFIADVLEFLDCNMWKIIDIVRDTGSPVFFLYDSEKNGDFGAKYGNHATS</sequence>
<comment type="caution">
    <text evidence="1">The sequence shown here is derived from an EMBL/GenBank/DDBJ whole genome shotgun (WGS) entry which is preliminary data.</text>
</comment>
<evidence type="ECO:0000313" key="1">
    <source>
        <dbReference type="EMBL" id="GIY24891.1"/>
    </source>
</evidence>
<protein>
    <submittedName>
        <fullName evidence="1">Uncharacterized protein</fullName>
    </submittedName>
</protein>
<proteinExistence type="predicted"/>
<name>A0AAV4RVQ2_CAEEX</name>
<reference evidence="1 2" key="1">
    <citation type="submission" date="2021-06" db="EMBL/GenBank/DDBJ databases">
        <title>Caerostris extrusa draft genome.</title>
        <authorList>
            <person name="Kono N."/>
            <person name="Arakawa K."/>
        </authorList>
    </citation>
    <scope>NUCLEOTIDE SEQUENCE [LARGE SCALE GENOMIC DNA]</scope>
</reference>
<dbReference type="Proteomes" id="UP001054945">
    <property type="component" value="Unassembled WGS sequence"/>
</dbReference>
<evidence type="ECO:0000313" key="2">
    <source>
        <dbReference type="Proteomes" id="UP001054945"/>
    </source>
</evidence>
<accession>A0AAV4RVQ2</accession>
<organism evidence="1 2">
    <name type="scientific">Caerostris extrusa</name>
    <name type="common">Bark spider</name>
    <name type="synonym">Caerostris bankana</name>
    <dbReference type="NCBI Taxonomy" id="172846"/>
    <lineage>
        <taxon>Eukaryota</taxon>
        <taxon>Metazoa</taxon>
        <taxon>Ecdysozoa</taxon>
        <taxon>Arthropoda</taxon>
        <taxon>Chelicerata</taxon>
        <taxon>Arachnida</taxon>
        <taxon>Araneae</taxon>
        <taxon>Araneomorphae</taxon>
        <taxon>Entelegynae</taxon>
        <taxon>Araneoidea</taxon>
        <taxon>Araneidae</taxon>
        <taxon>Caerostris</taxon>
    </lineage>
</organism>
<keyword evidence="2" id="KW-1185">Reference proteome</keyword>